<dbReference type="CDD" id="cd02966">
    <property type="entry name" value="TlpA_like_family"/>
    <property type="match status" value="1"/>
</dbReference>
<dbReference type="Gene3D" id="3.40.30.10">
    <property type="entry name" value="Glutaredoxin"/>
    <property type="match status" value="1"/>
</dbReference>
<dbReference type="PANTHER" id="PTHR42852:SF13">
    <property type="entry name" value="PROTEIN DIPZ"/>
    <property type="match status" value="1"/>
</dbReference>
<reference evidence="6 7" key="1">
    <citation type="submission" date="2018-10" db="EMBL/GenBank/DDBJ databases">
        <title>Notoacmeibacter sp. M2BS9Y-3-1, whole genome shotgun sequence.</title>
        <authorList>
            <person name="Tuo L."/>
        </authorList>
    </citation>
    <scope>NUCLEOTIDE SEQUENCE [LARGE SCALE GENOMIC DNA]</scope>
    <source>
        <strain evidence="6 7">M2BS9Y-3-1</strain>
    </source>
</reference>
<dbReference type="Proteomes" id="UP000281094">
    <property type="component" value="Unassembled WGS sequence"/>
</dbReference>
<dbReference type="SUPFAM" id="SSF52833">
    <property type="entry name" value="Thioredoxin-like"/>
    <property type="match status" value="1"/>
</dbReference>
<comment type="subcellular location">
    <subcellularLocation>
        <location evidence="1">Cell envelope</location>
    </subcellularLocation>
</comment>
<organism evidence="6 7">
    <name type="scientific">Notoacmeibacter ruber</name>
    <dbReference type="NCBI Taxonomy" id="2670375"/>
    <lineage>
        <taxon>Bacteria</taxon>
        <taxon>Pseudomonadati</taxon>
        <taxon>Pseudomonadota</taxon>
        <taxon>Alphaproteobacteria</taxon>
        <taxon>Hyphomicrobiales</taxon>
        <taxon>Notoacmeibacteraceae</taxon>
        <taxon>Notoacmeibacter</taxon>
    </lineage>
</organism>
<evidence type="ECO:0000256" key="2">
    <source>
        <dbReference type="ARBA" id="ARBA00022748"/>
    </source>
</evidence>
<dbReference type="PANTHER" id="PTHR42852">
    <property type="entry name" value="THIOL:DISULFIDE INTERCHANGE PROTEIN DSBE"/>
    <property type="match status" value="1"/>
</dbReference>
<name>A0A3L7JE74_9HYPH</name>
<evidence type="ECO:0000259" key="5">
    <source>
        <dbReference type="PROSITE" id="PS51352"/>
    </source>
</evidence>
<evidence type="ECO:0000256" key="1">
    <source>
        <dbReference type="ARBA" id="ARBA00004196"/>
    </source>
</evidence>
<feature type="transmembrane region" description="Helical" evidence="4">
    <location>
        <begin position="12"/>
        <end position="32"/>
    </location>
</feature>
<keyword evidence="4" id="KW-0472">Membrane</keyword>
<dbReference type="RefSeq" id="WP_121645581.1">
    <property type="nucleotide sequence ID" value="NZ_RCWN01000001.1"/>
</dbReference>
<dbReference type="PROSITE" id="PS00194">
    <property type="entry name" value="THIOREDOXIN_1"/>
    <property type="match status" value="1"/>
</dbReference>
<dbReference type="GO" id="GO:0017004">
    <property type="term" value="P:cytochrome complex assembly"/>
    <property type="evidence" value="ECO:0007669"/>
    <property type="project" value="UniProtKB-KW"/>
</dbReference>
<keyword evidence="4" id="KW-0812">Transmembrane</keyword>
<dbReference type="GO" id="GO:0030313">
    <property type="term" value="C:cell envelope"/>
    <property type="evidence" value="ECO:0007669"/>
    <property type="project" value="UniProtKB-SubCell"/>
</dbReference>
<keyword evidence="7" id="KW-1185">Reference proteome</keyword>
<protein>
    <submittedName>
        <fullName evidence="6">TlpA family protein disulfide reductase</fullName>
    </submittedName>
</protein>
<feature type="domain" description="Thioredoxin" evidence="5">
    <location>
        <begin position="75"/>
        <end position="221"/>
    </location>
</feature>
<evidence type="ECO:0000313" key="6">
    <source>
        <dbReference type="EMBL" id="RLQ88615.1"/>
    </source>
</evidence>
<gene>
    <name evidence="6" type="ORF">D8780_10735</name>
</gene>
<accession>A0A3L7JE74</accession>
<sequence length="223" mass="23965">MDEEPRPRRPMGRYVFIGFLILLIFTAVLYVFGAFPGNGSVSAGSDRAAVSCNENEALAQAIENARAGEVAGVLASEPQNLSDLVFNGPNGEAMTLADFSGKTVLLNLWATWCVPCREEMPALDRLQTARAGEDFEVVAVNIDTGSLEKPREFLEETAVKALPLYHDSSTDIFNAMRARGLALGLPVTVLVDGDGCLRAQINGPADWSSDEAIRMVDVVTEAS</sequence>
<dbReference type="NCBIfam" id="NF047696">
    <property type="entry name" value="ThlDiSintTplARhiz"/>
    <property type="match status" value="1"/>
</dbReference>
<keyword evidence="3" id="KW-0676">Redox-active center</keyword>
<proteinExistence type="predicted"/>
<dbReference type="GO" id="GO:0015036">
    <property type="term" value="F:disulfide oxidoreductase activity"/>
    <property type="evidence" value="ECO:0007669"/>
    <property type="project" value="UniProtKB-ARBA"/>
</dbReference>
<keyword evidence="2" id="KW-0201">Cytochrome c-type biogenesis</keyword>
<dbReference type="InterPro" id="IPR017937">
    <property type="entry name" value="Thioredoxin_CS"/>
</dbReference>
<dbReference type="InterPro" id="IPR050553">
    <property type="entry name" value="Thioredoxin_ResA/DsbE_sf"/>
</dbReference>
<dbReference type="AlphaFoldDB" id="A0A3L7JE74"/>
<evidence type="ECO:0000256" key="3">
    <source>
        <dbReference type="ARBA" id="ARBA00023284"/>
    </source>
</evidence>
<evidence type="ECO:0000256" key="4">
    <source>
        <dbReference type="SAM" id="Phobius"/>
    </source>
</evidence>
<keyword evidence="4" id="KW-1133">Transmembrane helix</keyword>
<dbReference type="EMBL" id="RCWN01000001">
    <property type="protein sequence ID" value="RLQ88615.1"/>
    <property type="molecule type" value="Genomic_DNA"/>
</dbReference>
<dbReference type="Pfam" id="PF08534">
    <property type="entry name" value="Redoxin"/>
    <property type="match status" value="1"/>
</dbReference>
<evidence type="ECO:0000313" key="7">
    <source>
        <dbReference type="Proteomes" id="UP000281094"/>
    </source>
</evidence>
<dbReference type="PROSITE" id="PS51352">
    <property type="entry name" value="THIOREDOXIN_2"/>
    <property type="match status" value="1"/>
</dbReference>
<dbReference type="InterPro" id="IPR013766">
    <property type="entry name" value="Thioredoxin_domain"/>
</dbReference>
<dbReference type="InterPro" id="IPR036249">
    <property type="entry name" value="Thioredoxin-like_sf"/>
</dbReference>
<dbReference type="InterPro" id="IPR013740">
    <property type="entry name" value="Redoxin"/>
</dbReference>
<comment type="caution">
    <text evidence="6">The sequence shown here is derived from an EMBL/GenBank/DDBJ whole genome shotgun (WGS) entry which is preliminary data.</text>
</comment>